<comment type="catalytic activity">
    <reaction evidence="29">
        <text>1,2-dihexadecanoyl-sn-glycero-3-phosphocholine + H2O = 1-hexadecanoyl-sn-glycero-3-phosphocholine + hexadecanoate + H(+)</text>
        <dbReference type="Rhea" id="RHEA:41223"/>
        <dbReference type="ChEBI" id="CHEBI:7896"/>
        <dbReference type="ChEBI" id="CHEBI:15377"/>
        <dbReference type="ChEBI" id="CHEBI:15378"/>
        <dbReference type="ChEBI" id="CHEBI:72998"/>
        <dbReference type="ChEBI" id="CHEBI:72999"/>
    </reaction>
    <physiologicalReaction direction="left-to-right" evidence="29">
        <dbReference type="Rhea" id="RHEA:41224"/>
    </physiologicalReaction>
</comment>
<evidence type="ECO:0000256" key="16">
    <source>
        <dbReference type="ARBA" id="ARBA00029723"/>
    </source>
</evidence>
<evidence type="ECO:0000256" key="37">
    <source>
        <dbReference type="ARBA" id="ARBA00048869"/>
    </source>
</evidence>
<evidence type="ECO:0000256" key="30">
    <source>
        <dbReference type="ARBA" id="ARBA00048362"/>
    </source>
</evidence>
<gene>
    <name evidence="45 46 47" type="primary">LOC115881338</name>
</gene>
<dbReference type="Pfam" id="PF00657">
    <property type="entry name" value="Lipase_GDSL"/>
    <property type="match status" value="1"/>
</dbReference>
<dbReference type="OrthoDB" id="10265800at2759"/>
<evidence type="ECO:0000256" key="29">
    <source>
        <dbReference type="ARBA" id="ARBA00048227"/>
    </source>
</evidence>
<dbReference type="GO" id="GO:0006644">
    <property type="term" value="P:phospholipid metabolic process"/>
    <property type="evidence" value="ECO:0007669"/>
    <property type="project" value="TreeGrafter"/>
</dbReference>
<evidence type="ECO:0000256" key="11">
    <source>
        <dbReference type="ARBA" id="ARBA00023136"/>
    </source>
</evidence>
<dbReference type="Gene3D" id="3.40.50.1110">
    <property type="entry name" value="SGNH hydrolase"/>
    <property type="match status" value="1"/>
</dbReference>
<comment type="catalytic activity">
    <reaction evidence="41">
        <text>1,3-di-(9Z-octadecenoyl)-glycerol + H2O = 1-(9Z-octadecenoyl)-glycerol + (9Z)-octadecenoate + H(+)</text>
        <dbReference type="Rhea" id="RHEA:39939"/>
        <dbReference type="ChEBI" id="CHEBI:15377"/>
        <dbReference type="ChEBI" id="CHEBI:15378"/>
        <dbReference type="ChEBI" id="CHEBI:30823"/>
        <dbReference type="ChEBI" id="CHEBI:75342"/>
        <dbReference type="ChEBI" id="CHEBI:75735"/>
    </reaction>
    <physiologicalReaction direction="left-to-right" evidence="41">
        <dbReference type="Rhea" id="RHEA:39940"/>
    </physiologicalReaction>
</comment>
<dbReference type="GO" id="GO:0004806">
    <property type="term" value="F:triacylglycerol lipase activity"/>
    <property type="evidence" value="ECO:0007669"/>
    <property type="project" value="UniProtKB-EC"/>
</dbReference>
<keyword evidence="12" id="KW-0325">Glycoprotein</keyword>
<sequence>MFQKLIVCGLFLILFEFTTGYREEHSILDAFLPIYRTIRKNIFKTLESSQNRVTKRRSLFNNNPKIQRSLEQANFPCDLNGTLRSKEIPTTVDKLRAGDIDIVGAIGDSITAGYGIFDTTGLTHTLYEARGSSFSIGGQETWDTYLTVPNILKLYNPKIYGYSLDSITTDKRSKFNMAEGGAISENMPYMAKVLVKRMKNDRNVDLKKHWKMVTVFFGHNDFCTNVCYEKDFQQVLRRHENDMKYVLRILKHNLPRTVVNILPPFNLREITNQPNQGPFCQLSRTFYCPCVMALQYAHLMQKIFNLMLDWQKIDIDVANSPEFHTQDFTVIPHYFTVNYTVPTKRNGDTDWGYIGPDCFHLSQKGHAKMANDLWNSLFQPIEKKGSSTRYEFEKFNCPTDENPYICTKENSAQ</sequence>
<name>A0A6J2XV47_SITOR</name>
<comment type="catalytic activity">
    <reaction evidence="36">
        <text>1-hexadecanoyl-2-(9Z-octadecenoyl)-sn-glycero-3-phosphocholine + H2O = 1-hexadecanoyl-sn-glycero-3-phosphocholine + (9Z)-octadecenoate + H(+)</text>
        <dbReference type="Rhea" id="RHEA:38779"/>
        <dbReference type="ChEBI" id="CHEBI:15377"/>
        <dbReference type="ChEBI" id="CHEBI:15378"/>
        <dbReference type="ChEBI" id="CHEBI:30823"/>
        <dbReference type="ChEBI" id="CHEBI:72998"/>
        <dbReference type="ChEBI" id="CHEBI:73001"/>
    </reaction>
    <physiologicalReaction direction="left-to-right" evidence="36">
        <dbReference type="Rhea" id="RHEA:38780"/>
    </physiologicalReaction>
</comment>
<evidence type="ECO:0000256" key="14">
    <source>
        <dbReference type="ARBA" id="ARBA00023408"/>
    </source>
</evidence>
<comment type="catalytic activity">
    <reaction evidence="32">
        <text>1,2,3-tri-(9Z-octadecenoyl)-glycerol + H2O = di-(9Z)-octadecenoylglycerol + (9Z)-octadecenoate + H(+)</text>
        <dbReference type="Rhea" id="RHEA:38575"/>
        <dbReference type="ChEBI" id="CHEBI:15377"/>
        <dbReference type="ChEBI" id="CHEBI:15378"/>
        <dbReference type="ChEBI" id="CHEBI:30823"/>
        <dbReference type="ChEBI" id="CHEBI:53753"/>
        <dbReference type="ChEBI" id="CHEBI:75945"/>
    </reaction>
    <physiologicalReaction direction="left-to-right" evidence="32">
        <dbReference type="Rhea" id="RHEA:38576"/>
    </physiologicalReaction>
</comment>
<evidence type="ECO:0000256" key="19">
    <source>
        <dbReference type="ARBA" id="ARBA00033022"/>
    </source>
</evidence>
<dbReference type="Proteomes" id="UP000504635">
    <property type="component" value="Unplaced"/>
</dbReference>
<evidence type="ECO:0000256" key="18">
    <source>
        <dbReference type="ARBA" id="ARBA00031485"/>
    </source>
</evidence>
<evidence type="ECO:0000256" key="3">
    <source>
        <dbReference type="ARBA" id="ARBA00015133"/>
    </source>
</evidence>
<dbReference type="GO" id="GO:0016324">
    <property type="term" value="C:apical plasma membrane"/>
    <property type="evidence" value="ECO:0007669"/>
    <property type="project" value="UniProtKB-SubCell"/>
</dbReference>
<comment type="catalytic activity">
    <reaction evidence="39">
        <text>1-hexadecanoyl-2-(9Z)-octadecenoyl-3-octadecanoyl-sn-glycerol + H2O = 1-hexadecanoyl-3-octadecanoyl-sn-glycerol + (9Z)-octadecenoate + H(+)</text>
        <dbReference type="Rhea" id="RHEA:41103"/>
        <dbReference type="ChEBI" id="CHEBI:15377"/>
        <dbReference type="ChEBI" id="CHEBI:15378"/>
        <dbReference type="ChEBI" id="CHEBI:30823"/>
        <dbReference type="ChEBI" id="CHEBI:77623"/>
        <dbReference type="ChEBI" id="CHEBI:77624"/>
    </reaction>
    <physiologicalReaction direction="left-to-right" evidence="39">
        <dbReference type="Rhea" id="RHEA:41104"/>
    </physiologicalReaction>
</comment>
<evidence type="ECO:0000256" key="17">
    <source>
        <dbReference type="ARBA" id="ARBA00031182"/>
    </source>
</evidence>
<comment type="catalytic activity">
    <reaction evidence="42">
        <text>2-(9Z-octadecenoyl)-glycerol + H2O = glycerol + (9Z)-octadecenoate + H(+)</text>
        <dbReference type="Rhea" id="RHEA:38491"/>
        <dbReference type="ChEBI" id="CHEBI:15377"/>
        <dbReference type="ChEBI" id="CHEBI:15378"/>
        <dbReference type="ChEBI" id="CHEBI:17754"/>
        <dbReference type="ChEBI" id="CHEBI:30823"/>
        <dbReference type="ChEBI" id="CHEBI:73990"/>
    </reaction>
    <physiologicalReaction direction="left-to-right" evidence="42">
        <dbReference type="Rhea" id="RHEA:38492"/>
    </physiologicalReaction>
</comment>
<keyword evidence="7" id="KW-0677">Repeat</keyword>
<comment type="catalytic activity">
    <reaction evidence="24">
        <text>1-hexadecanoyl-2-(9Z)-octadecenoyl-3-octadecanoyl-sn-glycerol + H2O = 1-hexadecanoyl-2-(9Z-octadecenoyl)-sn-glycerol + octadecanoate + H(+)</text>
        <dbReference type="Rhea" id="RHEA:41111"/>
        <dbReference type="ChEBI" id="CHEBI:15377"/>
        <dbReference type="ChEBI" id="CHEBI:15378"/>
        <dbReference type="ChEBI" id="CHEBI:25629"/>
        <dbReference type="ChEBI" id="CHEBI:75466"/>
        <dbReference type="ChEBI" id="CHEBI:77623"/>
    </reaction>
    <physiologicalReaction direction="left-to-right" evidence="24">
        <dbReference type="Rhea" id="RHEA:41112"/>
    </physiologicalReaction>
</comment>
<comment type="catalytic activity">
    <reaction evidence="30">
        <text>1-hexadecanoyl-2-(9Z,12Z-octadecadienoyl)-sn-glycero-3-phosphocholine + H2O = 2-(9Z,12Z-octadecadienoyl)-sn-glycero-3-phosphocholine + hexadecanoate + H(+)</text>
        <dbReference type="Rhea" id="RHEA:40971"/>
        <dbReference type="ChEBI" id="CHEBI:7896"/>
        <dbReference type="ChEBI" id="CHEBI:15377"/>
        <dbReference type="ChEBI" id="CHEBI:15378"/>
        <dbReference type="ChEBI" id="CHEBI:73002"/>
        <dbReference type="ChEBI" id="CHEBI:76084"/>
    </reaction>
    <physiologicalReaction direction="left-to-right" evidence="30">
        <dbReference type="Rhea" id="RHEA:40972"/>
    </physiologicalReaction>
</comment>
<comment type="catalytic activity">
    <reaction evidence="13">
        <text>a triacylglycerol + H2O = a diacylglycerol + a fatty acid + H(+)</text>
        <dbReference type="Rhea" id="RHEA:12044"/>
        <dbReference type="ChEBI" id="CHEBI:15377"/>
        <dbReference type="ChEBI" id="CHEBI:15378"/>
        <dbReference type="ChEBI" id="CHEBI:17855"/>
        <dbReference type="ChEBI" id="CHEBI:18035"/>
        <dbReference type="ChEBI" id="CHEBI:28868"/>
        <dbReference type="EC" id="3.1.1.3"/>
    </reaction>
    <physiologicalReaction direction="left-to-right" evidence="13">
        <dbReference type="Rhea" id="RHEA:12045"/>
    </physiologicalReaction>
</comment>
<comment type="catalytic activity">
    <reaction evidence="40">
        <text>1,2-dihexadecanoyl-sn-glycero-3-phosphocholine + 2 H2O = sn-glycerol 3-phosphocholine + 2 hexadecanoate + 2 H(+)</text>
        <dbReference type="Rhea" id="RHEA:40975"/>
        <dbReference type="ChEBI" id="CHEBI:7896"/>
        <dbReference type="ChEBI" id="CHEBI:15377"/>
        <dbReference type="ChEBI" id="CHEBI:15378"/>
        <dbReference type="ChEBI" id="CHEBI:16870"/>
        <dbReference type="ChEBI" id="CHEBI:72999"/>
    </reaction>
    <physiologicalReaction direction="left-to-right" evidence="40">
        <dbReference type="Rhea" id="RHEA:40976"/>
    </physiologicalReaction>
</comment>
<dbReference type="InterPro" id="IPR035547">
    <property type="entry name" value="Phospholipase_B"/>
</dbReference>
<organism evidence="44 47">
    <name type="scientific">Sitophilus oryzae</name>
    <name type="common">Rice weevil</name>
    <name type="synonym">Curculio oryzae</name>
    <dbReference type="NCBI Taxonomy" id="7048"/>
    <lineage>
        <taxon>Eukaryota</taxon>
        <taxon>Metazoa</taxon>
        <taxon>Ecdysozoa</taxon>
        <taxon>Arthropoda</taxon>
        <taxon>Hexapoda</taxon>
        <taxon>Insecta</taxon>
        <taxon>Pterygota</taxon>
        <taxon>Neoptera</taxon>
        <taxon>Endopterygota</taxon>
        <taxon>Coleoptera</taxon>
        <taxon>Polyphaga</taxon>
        <taxon>Cucujiformia</taxon>
        <taxon>Curculionidae</taxon>
        <taxon>Dryophthorinae</taxon>
        <taxon>Sitophilus</taxon>
    </lineage>
</organism>
<comment type="catalytic activity">
    <reaction evidence="27">
        <text>a 1-O-alkyl-2-acyl-sn-glycero-3-phosphocholine + H2O = a 1-O-alkyl-sn-glycero-3-phosphocholine + a fatty acid + H(+)</text>
        <dbReference type="Rhea" id="RHEA:36231"/>
        <dbReference type="ChEBI" id="CHEBI:15377"/>
        <dbReference type="ChEBI" id="CHEBI:15378"/>
        <dbReference type="ChEBI" id="CHEBI:28868"/>
        <dbReference type="ChEBI" id="CHEBI:30909"/>
        <dbReference type="ChEBI" id="CHEBI:36702"/>
        <dbReference type="EC" id="3.1.1.4"/>
    </reaction>
    <physiologicalReaction direction="left-to-right" evidence="27">
        <dbReference type="Rhea" id="RHEA:36232"/>
    </physiologicalReaction>
</comment>
<evidence type="ECO:0000256" key="13">
    <source>
        <dbReference type="ARBA" id="ARBA00023369"/>
    </source>
</evidence>
<comment type="catalytic activity">
    <reaction evidence="38">
        <text>1-O-hexadecyl-2-(9Z)-octadecenoyl-sn-glycero-3-phosphocholine + H2O = 1-O-hexadecyl-sn-glycero-3-phosphocholine + (9Z)-octadecenoate + H(+)</text>
        <dbReference type="Rhea" id="RHEA:40915"/>
        <dbReference type="ChEBI" id="CHEBI:15377"/>
        <dbReference type="ChEBI" id="CHEBI:15378"/>
        <dbReference type="ChEBI" id="CHEBI:30823"/>
        <dbReference type="ChEBI" id="CHEBI:34112"/>
        <dbReference type="ChEBI" id="CHEBI:64496"/>
    </reaction>
    <physiologicalReaction direction="left-to-right" evidence="38">
        <dbReference type="Rhea" id="RHEA:40916"/>
    </physiologicalReaction>
</comment>
<comment type="catalytic activity">
    <reaction evidence="26">
        <text>1-hexadecanoyl-2-(9Z-octadecenoyl)-sn-glycero-3-phospho-(1'-sn-glycerol) + H2O = 1-hexadecanoyl-sn-glycero-3-phospho-(1'-sn-glycerol) + (9Z)-octadecenoate + H(+)</text>
        <dbReference type="Rhea" id="RHEA:40919"/>
        <dbReference type="ChEBI" id="CHEBI:15377"/>
        <dbReference type="ChEBI" id="CHEBI:15378"/>
        <dbReference type="ChEBI" id="CHEBI:30823"/>
        <dbReference type="ChEBI" id="CHEBI:72841"/>
        <dbReference type="ChEBI" id="CHEBI:75158"/>
    </reaction>
    <physiologicalReaction direction="left-to-right" evidence="26">
        <dbReference type="Rhea" id="RHEA:40920"/>
    </physiologicalReaction>
</comment>
<dbReference type="RefSeq" id="XP_030754635.1">
    <property type="nucleotide sequence ID" value="XM_030898775.1"/>
</dbReference>
<dbReference type="KEGG" id="soy:115881338"/>
<evidence type="ECO:0000256" key="10">
    <source>
        <dbReference type="ARBA" id="ARBA00023098"/>
    </source>
</evidence>
<evidence type="ECO:0000313" key="46">
    <source>
        <dbReference type="RefSeq" id="XP_030754634.1"/>
    </source>
</evidence>
<comment type="catalytic activity">
    <reaction evidence="23">
        <text>1-(9Z-octadecenoyl)-glycerol + H2O = glycerol + (9Z)-octadecenoate + H(+)</text>
        <dbReference type="Rhea" id="RHEA:38487"/>
        <dbReference type="ChEBI" id="CHEBI:15377"/>
        <dbReference type="ChEBI" id="CHEBI:15378"/>
        <dbReference type="ChEBI" id="CHEBI:17754"/>
        <dbReference type="ChEBI" id="CHEBI:30823"/>
        <dbReference type="ChEBI" id="CHEBI:75342"/>
    </reaction>
    <physiologicalReaction direction="left-to-right" evidence="23">
        <dbReference type="Rhea" id="RHEA:38488"/>
    </physiologicalReaction>
</comment>
<dbReference type="AlphaFoldDB" id="A0A6J2XV47"/>
<dbReference type="FunFam" id="3.40.50.1110:FF:000005">
    <property type="entry name" value="Phospholipase B1"/>
    <property type="match status" value="1"/>
</dbReference>
<keyword evidence="8" id="KW-0378">Hydrolase</keyword>
<keyword evidence="11" id="KW-0472">Membrane</keyword>
<evidence type="ECO:0000256" key="22">
    <source>
        <dbReference type="ARBA" id="ARBA00047363"/>
    </source>
</evidence>
<accession>A0A6J2XV47</accession>
<evidence type="ECO:0000256" key="24">
    <source>
        <dbReference type="ARBA" id="ARBA00047459"/>
    </source>
</evidence>
<evidence type="ECO:0000256" key="27">
    <source>
        <dbReference type="ARBA" id="ARBA00048049"/>
    </source>
</evidence>
<proteinExistence type="inferred from homology"/>
<comment type="catalytic activity">
    <reaction evidence="14">
        <text>1-hexadecanoyl-2-(9Z,12Z-octadecadienoyl)-sn-glycero-3-phosphocholine + H2O = (9Z,12Z)-octadecadienoate + 1-hexadecanoyl-sn-glycero-3-phosphocholine + H(+)</text>
        <dbReference type="Rhea" id="RHEA:40811"/>
        <dbReference type="ChEBI" id="CHEBI:15377"/>
        <dbReference type="ChEBI" id="CHEBI:15378"/>
        <dbReference type="ChEBI" id="CHEBI:30245"/>
        <dbReference type="ChEBI" id="CHEBI:72998"/>
        <dbReference type="ChEBI" id="CHEBI:73002"/>
    </reaction>
    <physiologicalReaction direction="left-to-right" evidence="14">
        <dbReference type="Rhea" id="RHEA:40812"/>
    </physiologicalReaction>
</comment>
<evidence type="ECO:0000256" key="26">
    <source>
        <dbReference type="ARBA" id="ARBA00048015"/>
    </source>
</evidence>
<comment type="catalytic activity">
    <reaction evidence="33">
        <text>a 1-acyl-sn-glycero-3-phosphocholine + H2O = sn-glycerol 3-phosphocholine + a fatty acid + H(+)</text>
        <dbReference type="Rhea" id="RHEA:15177"/>
        <dbReference type="ChEBI" id="CHEBI:15377"/>
        <dbReference type="ChEBI" id="CHEBI:15378"/>
        <dbReference type="ChEBI" id="CHEBI:16870"/>
        <dbReference type="ChEBI" id="CHEBI:28868"/>
        <dbReference type="ChEBI" id="CHEBI:58168"/>
        <dbReference type="EC" id="3.1.1.5"/>
    </reaction>
    <physiologicalReaction direction="left-to-right" evidence="33">
        <dbReference type="Rhea" id="RHEA:15178"/>
    </physiologicalReaction>
</comment>
<evidence type="ECO:0000256" key="28">
    <source>
        <dbReference type="ARBA" id="ARBA00048058"/>
    </source>
</evidence>
<evidence type="ECO:0000256" key="39">
    <source>
        <dbReference type="ARBA" id="ARBA00048939"/>
    </source>
</evidence>
<dbReference type="RefSeq" id="XP_030754634.1">
    <property type="nucleotide sequence ID" value="XM_030898774.1"/>
</dbReference>
<keyword evidence="9" id="KW-1133">Transmembrane helix</keyword>
<dbReference type="InterPro" id="IPR036514">
    <property type="entry name" value="SGNH_hydro_sf"/>
</dbReference>
<evidence type="ECO:0000256" key="4">
    <source>
        <dbReference type="ARBA" id="ARBA00022475"/>
    </source>
</evidence>
<evidence type="ECO:0000256" key="8">
    <source>
        <dbReference type="ARBA" id="ARBA00022801"/>
    </source>
</evidence>
<comment type="function">
    <text evidence="20">Calcium-independent membrane-associated phospholipase that catalyzes complete diacylation of phospholipids by hydrolyzing both sn-1 and sn-2 fatty acyl chains attached to the glycerol backbone (phospholipase B activity). Has dual phospholipase and lysophospholipase activities toward diacylphospholipids. Preferentially cleaves sn-2 ester bonds over sn-1 bonds. Acts as a lipase toward glycerolipid substrates. Hydrolyzes fatty acyl chains of diacylglycerols with preference for the sn-2 position and of triacylglycerols with not positional selectivity. May also hydrolyze long chain retinyl esters such as retinyl palmitate. May contribute to digestion of dietary phospholipids, glycerolipids and retinoids, facilitating lipid absorption at the brush border.</text>
</comment>
<reference evidence="45 46" key="1">
    <citation type="submission" date="2025-04" db="UniProtKB">
        <authorList>
            <consortium name="RefSeq"/>
        </authorList>
    </citation>
    <scope>IDENTIFICATION</scope>
    <source>
        <tissue evidence="45 46">Gonads</tissue>
    </source>
</reference>
<comment type="catalytic activity">
    <reaction evidence="28">
        <text>1,2-di-(9Z-octadecenoyl)-sn-glycero-3-phosphocholine + H2O = 1-(9Z-octadecenoyl)-sn-glycero-3-phosphocholine + (9Z)-octadecenoate + H(+)</text>
        <dbReference type="Rhea" id="RHEA:40923"/>
        <dbReference type="ChEBI" id="CHEBI:15377"/>
        <dbReference type="ChEBI" id="CHEBI:15378"/>
        <dbReference type="ChEBI" id="CHEBI:28610"/>
        <dbReference type="ChEBI" id="CHEBI:30823"/>
        <dbReference type="ChEBI" id="CHEBI:74669"/>
    </reaction>
    <physiologicalReaction direction="left-to-right" evidence="28">
        <dbReference type="Rhea" id="RHEA:40924"/>
    </physiologicalReaction>
</comment>
<keyword evidence="6 43" id="KW-0732">Signal</keyword>
<comment type="catalytic activity">
    <reaction evidence="35">
        <text>1-hexadecanoyl-sn-glycero-3-phosphocholine + H2O = sn-glycerol 3-phosphocholine + hexadecanoate + H(+)</text>
        <dbReference type="Rhea" id="RHEA:40435"/>
        <dbReference type="ChEBI" id="CHEBI:7896"/>
        <dbReference type="ChEBI" id="CHEBI:15377"/>
        <dbReference type="ChEBI" id="CHEBI:15378"/>
        <dbReference type="ChEBI" id="CHEBI:16870"/>
        <dbReference type="ChEBI" id="CHEBI:72998"/>
    </reaction>
    <physiologicalReaction direction="left-to-right" evidence="35">
        <dbReference type="Rhea" id="RHEA:40436"/>
    </physiologicalReaction>
</comment>
<evidence type="ECO:0000256" key="9">
    <source>
        <dbReference type="ARBA" id="ARBA00022989"/>
    </source>
</evidence>
<evidence type="ECO:0000256" key="38">
    <source>
        <dbReference type="ARBA" id="ARBA00048872"/>
    </source>
</evidence>
<keyword evidence="10" id="KW-0443">Lipid metabolism</keyword>
<dbReference type="PANTHER" id="PTHR21325">
    <property type="entry name" value="PHOSPHOLIPASE B, PLB1"/>
    <property type="match status" value="1"/>
</dbReference>
<evidence type="ECO:0000256" key="7">
    <source>
        <dbReference type="ARBA" id="ARBA00022737"/>
    </source>
</evidence>
<feature type="signal peptide" evidence="43">
    <location>
        <begin position="1"/>
        <end position="20"/>
    </location>
</feature>
<evidence type="ECO:0000256" key="31">
    <source>
        <dbReference type="ARBA" id="ARBA00048374"/>
    </source>
</evidence>
<comment type="catalytic activity">
    <reaction evidence="22">
        <text>1,3-dihexadecanoyl-2-(9Z-octadecenoyl)glycerol + H2O = 1-hexadecanoyl-2-(9Z-octadecenoyl)-glycerol + hexadecanoate + H(+)</text>
        <dbReference type="Rhea" id="RHEA:40979"/>
        <dbReference type="ChEBI" id="CHEBI:7896"/>
        <dbReference type="ChEBI" id="CHEBI:15377"/>
        <dbReference type="ChEBI" id="CHEBI:15378"/>
        <dbReference type="ChEBI" id="CHEBI:75585"/>
        <dbReference type="ChEBI" id="CHEBI:75688"/>
    </reaction>
    <physiologicalReaction direction="left-to-right" evidence="22">
        <dbReference type="Rhea" id="RHEA:40980"/>
    </physiologicalReaction>
</comment>
<evidence type="ECO:0000256" key="42">
    <source>
        <dbReference type="ARBA" id="ARBA00049461"/>
    </source>
</evidence>
<evidence type="ECO:0000256" key="41">
    <source>
        <dbReference type="ARBA" id="ARBA00049372"/>
    </source>
</evidence>
<evidence type="ECO:0000313" key="44">
    <source>
        <dbReference type="Proteomes" id="UP000504635"/>
    </source>
</evidence>
<comment type="catalytic activity">
    <reaction evidence="21">
        <text>1-hexadecanoyl-2-(9Z)-octadecenoyl-3-octadecanoyl-sn-glycerol + H2O = 2-(9Z-octadecenoyl)-3-octadecanoyl-sn-glycerol + hexadecanoate + H(+)</text>
        <dbReference type="Rhea" id="RHEA:41107"/>
        <dbReference type="ChEBI" id="CHEBI:7896"/>
        <dbReference type="ChEBI" id="CHEBI:15377"/>
        <dbReference type="ChEBI" id="CHEBI:15378"/>
        <dbReference type="ChEBI" id="CHEBI:75558"/>
        <dbReference type="ChEBI" id="CHEBI:77623"/>
    </reaction>
    <physiologicalReaction direction="left-to-right" evidence="21">
        <dbReference type="Rhea" id="RHEA:41108"/>
    </physiologicalReaction>
</comment>
<comment type="catalytic activity">
    <reaction evidence="25">
        <text>2,3-di-(9Z)-octadecenoyl-sn-glycerol + H2O = 3-(9Z-octadecenoyl)-sn-glycerol + (9Z)-octadecenoate + H(+)</text>
        <dbReference type="Rhea" id="RHEA:42604"/>
        <dbReference type="ChEBI" id="CHEBI:15377"/>
        <dbReference type="ChEBI" id="CHEBI:15378"/>
        <dbReference type="ChEBI" id="CHEBI:30823"/>
        <dbReference type="ChEBI" id="CHEBI:75824"/>
        <dbReference type="ChEBI" id="CHEBI:75938"/>
    </reaction>
    <physiologicalReaction direction="left-to-right" evidence="25">
        <dbReference type="Rhea" id="RHEA:42605"/>
    </physiologicalReaction>
</comment>
<feature type="chain" id="PRO_5044642874" description="Phospholipase B1, membrane-associated" evidence="43">
    <location>
        <begin position="21"/>
        <end position="413"/>
    </location>
</feature>
<evidence type="ECO:0000256" key="12">
    <source>
        <dbReference type="ARBA" id="ARBA00023180"/>
    </source>
</evidence>
<evidence type="ECO:0000313" key="47">
    <source>
        <dbReference type="RefSeq" id="XP_030754635.1"/>
    </source>
</evidence>
<comment type="catalytic activity">
    <reaction evidence="34">
        <text>1-hexadecanoyl-2-(9Z-octadecenoyl)-sn-glycero-3-phosphoethanolamine + H2O = 1-hexadecanoyl-sn-glycero-3-phosphoethanolamine + (9Z)-octadecenoate + H(+)</text>
        <dbReference type="Rhea" id="RHEA:40911"/>
        <dbReference type="ChEBI" id="CHEBI:15377"/>
        <dbReference type="ChEBI" id="CHEBI:15378"/>
        <dbReference type="ChEBI" id="CHEBI:30823"/>
        <dbReference type="ChEBI" id="CHEBI:73004"/>
        <dbReference type="ChEBI" id="CHEBI:73007"/>
    </reaction>
    <physiologicalReaction direction="left-to-right" evidence="34">
        <dbReference type="Rhea" id="RHEA:40912"/>
    </physiologicalReaction>
</comment>
<evidence type="ECO:0000256" key="35">
    <source>
        <dbReference type="ARBA" id="ARBA00048656"/>
    </source>
</evidence>
<evidence type="ECO:0000256" key="15">
    <source>
        <dbReference type="ARBA" id="ARBA00023422"/>
    </source>
</evidence>
<keyword evidence="4" id="KW-1003">Cell membrane</keyword>
<keyword evidence="44" id="KW-1185">Reference proteome</keyword>
<evidence type="ECO:0000256" key="34">
    <source>
        <dbReference type="ARBA" id="ARBA00048613"/>
    </source>
</evidence>
<evidence type="ECO:0000256" key="21">
    <source>
        <dbReference type="ARBA" id="ARBA00047324"/>
    </source>
</evidence>
<comment type="subcellular location">
    <subcellularLocation>
        <location evidence="1">Apical cell membrane</location>
        <topology evidence="1">Single-pass type I membrane protein</topology>
    </subcellularLocation>
</comment>
<dbReference type="InterPro" id="IPR001087">
    <property type="entry name" value="GDSL"/>
</dbReference>
<evidence type="ECO:0000256" key="25">
    <source>
        <dbReference type="ARBA" id="ARBA00048011"/>
    </source>
</evidence>
<comment type="catalytic activity">
    <reaction evidence="31">
        <text>1-octadecanoyl-2-(9Z,12Z)-octadecadienoyl-sn-glycerol + H2O = 1-octadecanoyl-sn-glycerol + (9Z,12Z)-octadecadienoate + H(+)</text>
        <dbReference type="Rhea" id="RHEA:40927"/>
        <dbReference type="ChEBI" id="CHEBI:15377"/>
        <dbReference type="ChEBI" id="CHEBI:15378"/>
        <dbReference type="ChEBI" id="CHEBI:30245"/>
        <dbReference type="ChEBI" id="CHEBI:75550"/>
        <dbReference type="ChEBI" id="CHEBI:77097"/>
    </reaction>
    <physiologicalReaction direction="left-to-right" evidence="31">
        <dbReference type="Rhea" id="RHEA:40928"/>
    </physiologicalReaction>
</comment>
<evidence type="ECO:0000256" key="32">
    <source>
        <dbReference type="ARBA" id="ARBA00048386"/>
    </source>
</evidence>
<evidence type="ECO:0000256" key="1">
    <source>
        <dbReference type="ARBA" id="ARBA00004247"/>
    </source>
</evidence>
<evidence type="ECO:0000256" key="20">
    <source>
        <dbReference type="ARBA" id="ARBA00045916"/>
    </source>
</evidence>
<dbReference type="PANTHER" id="PTHR21325:SF31">
    <property type="entry name" value="GH22081P-RELATED"/>
    <property type="match status" value="1"/>
</dbReference>
<evidence type="ECO:0000256" key="5">
    <source>
        <dbReference type="ARBA" id="ARBA00022692"/>
    </source>
</evidence>
<comment type="similarity">
    <text evidence="2">Belongs to the 'GDSL' lipolytic enzyme family. Phospholipase B1 subfamily.</text>
</comment>
<dbReference type="CDD" id="cd01824">
    <property type="entry name" value="Phospholipase_B_like"/>
    <property type="match status" value="1"/>
</dbReference>
<protein>
    <recommendedName>
        <fullName evidence="3">Phospholipase B1, membrane-associated</fullName>
    </recommendedName>
    <alternativeName>
        <fullName evidence="16">Lysophospholipase</fullName>
    </alternativeName>
    <alternativeName>
        <fullName evidence="17">Phospholipase A2</fullName>
    </alternativeName>
    <alternativeName>
        <fullName evidence="19">Phospholipase B/lipase</fullName>
    </alternativeName>
    <alternativeName>
        <fullName evidence="18">Triacylglycerol lipase</fullName>
    </alternativeName>
</protein>
<dbReference type="GeneID" id="115881338"/>
<evidence type="ECO:0000256" key="36">
    <source>
        <dbReference type="ARBA" id="ARBA00048699"/>
    </source>
</evidence>
<evidence type="ECO:0000256" key="43">
    <source>
        <dbReference type="SAM" id="SignalP"/>
    </source>
</evidence>
<dbReference type="GO" id="GO:0004622">
    <property type="term" value="F:phosphatidylcholine lysophospholipase activity"/>
    <property type="evidence" value="ECO:0007669"/>
    <property type="project" value="UniProtKB-EC"/>
</dbReference>
<evidence type="ECO:0000256" key="40">
    <source>
        <dbReference type="ARBA" id="ARBA00049363"/>
    </source>
</evidence>
<keyword evidence="5" id="KW-0812">Transmembrane</keyword>
<evidence type="ECO:0000256" key="23">
    <source>
        <dbReference type="ARBA" id="ARBA00047438"/>
    </source>
</evidence>
<evidence type="ECO:0000256" key="33">
    <source>
        <dbReference type="ARBA" id="ARBA00048454"/>
    </source>
</evidence>
<evidence type="ECO:0000256" key="2">
    <source>
        <dbReference type="ARBA" id="ARBA00009979"/>
    </source>
</evidence>
<comment type="catalytic activity">
    <reaction evidence="37">
        <text>1,3-dihexadecanoyl-2-(9Z-octadecenoyl)glycerol + H2O = 1,3-dihexadecanoylglycerol + (9Z)-octadecenoate + H(+)</text>
        <dbReference type="Rhea" id="RHEA:40983"/>
        <dbReference type="ChEBI" id="CHEBI:15377"/>
        <dbReference type="ChEBI" id="CHEBI:15378"/>
        <dbReference type="ChEBI" id="CHEBI:30823"/>
        <dbReference type="ChEBI" id="CHEBI:75688"/>
        <dbReference type="ChEBI" id="CHEBI:77619"/>
    </reaction>
    <physiologicalReaction direction="left-to-right" evidence="37">
        <dbReference type="Rhea" id="RHEA:40984"/>
    </physiologicalReaction>
</comment>
<dbReference type="GO" id="GO:0004623">
    <property type="term" value="F:phospholipase A2 activity"/>
    <property type="evidence" value="ECO:0007669"/>
    <property type="project" value="UniProtKB-EC"/>
</dbReference>
<evidence type="ECO:0000256" key="6">
    <source>
        <dbReference type="ARBA" id="ARBA00022729"/>
    </source>
</evidence>
<comment type="catalytic activity">
    <reaction evidence="15">
        <text>a 1,2-diacyl-sn-glycero-3-phosphocholine + H2O = a 1-acyl-sn-glycero-3-phosphocholine + a fatty acid + H(+)</text>
        <dbReference type="Rhea" id="RHEA:15801"/>
        <dbReference type="ChEBI" id="CHEBI:15377"/>
        <dbReference type="ChEBI" id="CHEBI:15378"/>
        <dbReference type="ChEBI" id="CHEBI:28868"/>
        <dbReference type="ChEBI" id="CHEBI:57643"/>
        <dbReference type="ChEBI" id="CHEBI:58168"/>
        <dbReference type="EC" id="3.1.1.4"/>
    </reaction>
    <physiologicalReaction direction="left-to-right" evidence="15">
        <dbReference type="Rhea" id="RHEA:15802"/>
    </physiologicalReaction>
</comment>
<dbReference type="SUPFAM" id="SSF52266">
    <property type="entry name" value="SGNH hydrolase"/>
    <property type="match status" value="1"/>
</dbReference>
<dbReference type="RefSeq" id="XP_030754633.1">
    <property type="nucleotide sequence ID" value="XM_030898773.1"/>
</dbReference>
<dbReference type="InterPro" id="IPR038885">
    <property type="entry name" value="PLB1"/>
</dbReference>
<evidence type="ECO:0000313" key="45">
    <source>
        <dbReference type="RefSeq" id="XP_030754633.1"/>
    </source>
</evidence>